<reference evidence="2" key="2">
    <citation type="submission" date="2020-09" db="EMBL/GenBank/DDBJ databases">
        <authorList>
            <person name="Sun Q."/>
            <person name="Sedlacek I."/>
        </authorList>
    </citation>
    <scope>NUCLEOTIDE SEQUENCE</scope>
    <source>
        <strain evidence="2">CCM 7905</strain>
    </source>
</reference>
<dbReference type="InterPro" id="IPR001173">
    <property type="entry name" value="Glyco_trans_2-like"/>
</dbReference>
<sequence length="271" mass="29509">MVSASQIAVEFDVTIVDDGSTDGTSEAVRTLLGDAVTVIQGDGSWYWARSMQIAESWVLDRCRGPRDCILWLNDDTYLDEGALHILFKTQSDRRDNIVVGVFTEPASDERSYGGLKRVGLHPLSYRQTAGGDEGTNLDAFNGNCVLVPVNIARKVGGIDGGFAHALADIDYGYRSRMSRIAISETPRAIGHCARGDRAVDGSMITRWKSFTGVKGGGHRKSMTRILQKTSPRMWPLIIAATYGIWWVRAITSALANPAQALTSPAKSETNT</sequence>
<name>A0A917G427_9NOCA</name>
<evidence type="ECO:0000259" key="1">
    <source>
        <dbReference type="Pfam" id="PF00535"/>
    </source>
</evidence>
<dbReference type="AlphaFoldDB" id="A0A917G427"/>
<comment type="caution">
    <text evidence="2">The sequence shown here is derived from an EMBL/GenBank/DDBJ whole genome shotgun (WGS) entry which is preliminary data.</text>
</comment>
<dbReference type="Proteomes" id="UP000654257">
    <property type="component" value="Unassembled WGS sequence"/>
</dbReference>
<proteinExistence type="predicted"/>
<accession>A0A917G427</accession>
<organism evidence="2 3">
    <name type="scientific">Rhodococcoides trifolii</name>
    <dbReference type="NCBI Taxonomy" id="908250"/>
    <lineage>
        <taxon>Bacteria</taxon>
        <taxon>Bacillati</taxon>
        <taxon>Actinomycetota</taxon>
        <taxon>Actinomycetes</taxon>
        <taxon>Mycobacteriales</taxon>
        <taxon>Nocardiaceae</taxon>
        <taxon>Rhodococcoides</taxon>
    </lineage>
</organism>
<dbReference type="PANTHER" id="PTHR43179">
    <property type="entry name" value="RHAMNOSYLTRANSFERASE WBBL"/>
    <property type="match status" value="1"/>
</dbReference>
<evidence type="ECO:0000313" key="2">
    <source>
        <dbReference type="EMBL" id="GGG21817.1"/>
    </source>
</evidence>
<dbReference type="InterPro" id="IPR029044">
    <property type="entry name" value="Nucleotide-diphossugar_trans"/>
</dbReference>
<dbReference type="EMBL" id="BMCU01000004">
    <property type="protein sequence ID" value="GGG21817.1"/>
    <property type="molecule type" value="Genomic_DNA"/>
</dbReference>
<dbReference type="Pfam" id="PF00535">
    <property type="entry name" value="Glycos_transf_2"/>
    <property type="match status" value="1"/>
</dbReference>
<feature type="domain" description="Glycosyltransferase 2-like" evidence="1">
    <location>
        <begin position="10"/>
        <end position="124"/>
    </location>
</feature>
<keyword evidence="3" id="KW-1185">Reference proteome</keyword>
<reference evidence="2" key="1">
    <citation type="journal article" date="2014" name="Int. J. Syst. Evol. Microbiol.">
        <title>Complete genome sequence of Corynebacterium casei LMG S-19264T (=DSM 44701T), isolated from a smear-ripened cheese.</title>
        <authorList>
            <consortium name="US DOE Joint Genome Institute (JGI-PGF)"/>
            <person name="Walter F."/>
            <person name="Albersmeier A."/>
            <person name="Kalinowski J."/>
            <person name="Ruckert C."/>
        </authorList>
    </citation>
    <scope>NUCLEOTIDE SEQUENCE</scope>
    <source>
        <strain evidence="2">CCM 7905</strain>
    </source>
</reference>
<dbReference type="PANTHER" id="PTHR43179:SF7">
    <property type="entry name" value="RHAMNOSYLTRANSFERASE WBBL"/>
    <property type="match status" value="1"/>
</dbReference>
<protein>
    <recommendedName>
        <fullName evidence="1">Glycosyltransferase 2-like domain-containing protein</fullName>
    </recommendedName>
</protein>
<dbReference type="CDD" id="cd00761">
    <property type="entry name" value="Glyco_tranf_GTA_type"/>
    <property type="match status" value="1"/>
</dbReference>
<evidence type="ECO:0000313" key="3">
    <source>
        <dbReference type="Proteomes" id="UP000654257"/>
    </source>
</evidence>
<gene>
    <name evidence="2" type="ORF">GCM10007304_39560</name>
</gene>
<dbReference type="Gene3D" id="3.90.550.10">
    <property type="entry name" value="Spore Coat Polysaccharide Biosynthesis Protein SpsA, Chain A"/>
    <property type="match status" value="1"/>
</dbReference>
<dbReference type="SUPFAM" id="SSF53448">
    <property type="entry name" value="Nucleotide-diphospho-sugar transferases"/>
    <property type="match status" value="1"/>
</dbReference>